<evidence type="ECO:0000313" key="3">
    <source>
        <dbReference type="Proteomes" id="UP000187209"/>
    </source>
</evidence>
<feature type="compositionally biased region" description="Acidic residues" evidence="1">
    <location>
        <begin position="221"/>
        <end position="233"/>
    </location>
</feature>
<evidence type="ECO:0000313" key="2">
    <source>
        <dbReference type="EMBL" id="OMJ79315.1"/>
    </source>
</evidence>
<name>A0A1R2BRW0_9CILI</name>
<keyword evidence="3" id="KW-1185">Reference proteome</keyword>
<comment type="caution">
    <text evidence="2">The sequence shown here is derived from an EMBL/GenBank/DDBJ whole genome shotgun (WGS) entry which is preliminary data.</text>
</comment>
<feature type="compositionally biased region" description="Polar residues" evidence="1">
    <location>
        <begin position="246"/>
        <end position="256"/>
    </location>
</feature>
<reference evidence="2 3" key="1">
    <citation type="submission" date="2016-11" db="EMBL/GenBank/DDBJ databases">
        <title>The macronuclear genome of Stentor coeruleus: a giant cell with tiny introns.</title>
        <authorList>
            <person name="Slabodnick M."/>
            <person name="Ruby J.G."/>
            <person name="Reiff S.B."/>
            <person name="Swart E.C."/>
            <person name="Gosai S."/>
            <person name="Prabakaran S."/>
            <person name="Witkowska E."/>
            <person name="Larue G.E."/>
            <person name="Fisher S."/>
            <person name="Freeman R.M."/>
            <person name="Gunawardena J."/>
            <person name="Chu W."/>
            <person name="Stover N.A."/>
            <person name="Gregory B.D."/>
            <person name="Nowacki M."/>
            <person name="Derisi J."/>
            <person name="Roy S.W."/>
            <person name="Marshall W.F."/>
            <person name="Sood P."/>
        </authorList>
    </citation>
    <scope>NUCLEOTIDE SEQUENCE [LARGE SCALE GENOMIC DNA]</scope>
    <source>
        <strain evidence="2">WM001</strain>
    </source>
</reference>
<feature type="region of interest" description="Disordered" evidence="1">
    <location>
        <begin position="408"/>
        <end position="447"/>
    </location>
</feature>
<organism evidence="2 3">
    <name type="scientific">Stentor coeruleus</name>
    <dbReference type="NCBI Taxonomy" id="5963"/>
    <lineage>
        <taxon>Eukaryota</taxon>
        <taxon>Sar</taxon>
        <taxon>Alveolata</taxon>
        <taxon>Ciliophora</taxon>
        <taxon>Postciliodesmatophora</taxon>
        <taxon>Heterotrichea</taxon>
        <taxon>Heterotrichida</taxon>
        <taxon>Stentoridae</taxon>
        <taxon>Stentor</taxon>
    </lineage>
</organism>
<accession>A0A1R2BRW0</accession>
<feature type="compositionally biased region" description="Basic and acidic residues" evidence="1">
    <location>
        <begin position="281"/>
        <end position="299"/>
    </location>
</feature>
<protein>
    <submittedName>
        <fullName evidence="2">Uncharacterized protein</fullName>
    </submittedName>
</protein>
<evidence type="ECO:0000256" key="1">
    <source>
        <dbReference type="SAM" id="MobiDB-lite"/>
    </source>
</evidence>
<feature type="compositionally biased region" description="Gly residues" evidence="1">
    <location>
        <begin position="436"/>
        <end position="445"/>
    </location>
</feature>
<dbReference type="EMBL" id="MPUH01000477">
    <property type="protein sequence ID" value="OMJ79315.1"/>
    <property type="molecule type" value="Genomic_DNA"/>
</dbReference>
<proteinExistence type="predicted"/>
<feature type="region of interest" description="Disordered" evidence="1">
    <location>
        <begin position="718"/>
        <end position="737"/>
    </location>
</feature>
<feature type="compositionally biased region" description="Polar residues" evidence="1">
    <location>
        <begin position="413"/>
        <end position="434"/>
    </location>
</feature>
<sequence>MEDDFDAEAVSRGKLSLAEAFKEIQTVKRAFQKAERIEQKLHFHDSVLAEIKNTLNNLATFEYINFKIEETNAKMDRLIRQKFEEFTSQYMYQVNDKVSLKDMETSLSQRVTWMAFNNFTQQMNLVKTRIEKHIVSDFEGFKTKMKIELSKKANEKRPEDELTADEIQQIKNRITSLEQKYQDMFAEEGLDESDDYDSQEEMDNMMDDIDRAAMRDHADSDEQMNEGDQEADDFPPPQTKAEIPGTPTTQNSEQGKNTNTPFTSPTNPTPEVANAPSVDPPKVEESKTEKIPEEVKKESINLQKDPIPEPKQEIITSSQPPPNPPIVSPQVPQSIITAPVVQETKPLPVEQPVEIKKEIPLEKPQEPKPKLEIIPNKEIVPEEVKSPTKIPQRTTIEVDNSGVDAAKYARTKGGSSRNDGQTLSRKNSMVSSRSGTGAGAAGPGGMRQINKKLTSLQKELDGYKLALDESKQTLLDYQAELAQAYEKIASVRNECQEVENRRQGMEISFIKALRRNGVERKKATKNVAIANINAKQMGDIKRQIEEKGKKILTMTTYVEKMAADTQVMKDTQKSKINEVIQYVKYLDDAKTSLTKEFSSIVSTVKQIEANLKINIANVEKDVATIQGPIVDLISEQQRENQILNENIKTQTNLINEMIDAKPIRTPLRGRITQGRSVPGTASPDLSLKYKLTSSKNGNRRISANTSNNWLEGIPDGTPLVLPRINAGSPPTNKKRSL</sequence>
<gene>
    <name evidence="2" type="ORF">SteCoe_20696</name>
</gene>
<dbReference type="AlphaFoldDB" id="A0A1R2BRW0"/>
<feature type="region of interest" description="Disordered" evidence="1">
    <location>
        <begin position="217"/>
        <end position="330"/>
    </location>
</feature>
<dbReference type="Proteomes" id="UP000187209">
    <property type="component" value="Unassembled WGS sequence"/>
</dbReference>
<feature type="compositionally biased region" description="Low complexity" evidence="1">
    <location>
        <begin position="257"/>
        <end position="270"/>
    </location>
</feature>